<dbReference type="AlphaFoldDB" id="A0A8J3CKV7"/>
<dbReference type="RefSeq" id="WP_189062163.1">
    <property type="nucleotide sequence ID" value="NZ_BMMK01000071.1"/>
</dbReference>
<organism evidence="1 2">
    <name type="scientific">Longimycelium tulufanense</name>
    <dbReference type="NCBI Taxonomy" id="907463"/>
    <lineage>
        <taxon>Bacteria</taxon>
        <taxon>Bacillati</taxon>
        <taxon>Actinomycetota</taxon>
        <taxon>Actinomycetes</taxon>
        <taxon>Pseudonocardiales</taxon>
        <taxon>Pseudonocardiaceae</taxon>
        <taxon>Longimycelium</taxon>
    </lineage>
</organism>
<name>A0A8J3CKV7_9PSEU</name>
<dbReference type="Proteomes" id="UP000637578">
    <property type="component" value="Unassembled WGS sequence"/>
</dbReference>
<accession>A0A8J3CKV7</accession>
<comment type="caution">
    <text evidence="1">The sequence shown here is derived from an EMBL/GenBank/DDBJ whole genome shotgun (WGS) entry which is preliminary data.</text>
</comment>
<sequence length="120" mass="13454">MTTTSLASADLVPRLLAAACAEHWHRTQLALVDTSDDTDLVVWLDDRSIMPVEATPAEREAVLTMITRTRWLKLDRRIVVPLGVGRCQEPCCQAIRPARLVRLTADGRSRHYSHVLPRTA</sequence>
<keyword evidence="2" id="KW-1185">Reference proteome</keyword>
<proteinExistence type="predicted"/>
<reference evidence="1" key="2">
    <citation type="submission" date="2020-09" db="EMBL/GenBank/DDBJ databases">
        <authorList>
            <person name="Sun Q."/>
            <person name="Zhou Y."/>
        </authorList>
    </citation>
    <scope>NUCLEOTIDE SEQUENCE</scope>
    <source>
        <strain evidence="1">CGMCC 4.5737</strain>
    </source>
</reference>
<gene>
    <name evidence="1" type="ORF">GCM10012275_63850</name>
</gene>
<reference evidence="1" key="1">
    <citation type="journal article" date="2014" name="Int. J. Syst. Evol. Microbiol.">
        <title>Complete genome sequence of Corynebacterium casei LMG S-19264T (=DSM 44701T), isolated from a smear-ripened cheese.</title>
        <authorList>
            <consortium name="US DOE Joint Genome Institute (JGI-PGF)"/>
            <person name="Walter F."/>
            <person name="Albersmeier A."/>
            <person name="Kalinowski J."/>
            <person name="Ruckert C."/>
        </authorList>
    </citation>
    <scope>NUCLEOTIDE SEQUENCE</scope>
    <source>
        <strain evidence="1">CGMCC 4.5737</strain>
    </source>
</reference>
<dbReference type="EMBL" id="BMMK01000071">
    <property type="protein sequence ID" value="GGM84412.1"/>
    <property type="molecule type" value="Genomic_DNA"/>
</dbReference>
<evidence type="ECO:0000313" key="2">
    <source>
        <dbReference type="Proteomes" id="UP000637578"/>
    </source>
</evidence>
<evidence type="ECO:0000313" key="1">
    <source>
        <dbReference type="EMBL" id="GGM84412.1"/>
    </source>
</evidence>
<protein>
    <submittedName>
        <fullName evidence="1">Uncharacterized protein</fullName>
    </submittedName>
</protein>